<dbReference type="SUPFAM" id="SSF51206">
    <property type="entry name" value="cAMP-binding domain-like"/>
    <property type="match status" value="1"/>
</dbReference>
<keyword evidence="2" id="KW-0813">Transport</keyword>
<feature type="region of interest" description="Disordered" evidence="12">
    <location>
        <begin position="787"/>
        <end position="810"/>
    </location>
</feature>
<dbReference type="InterPro" id="IPR050818">
    <property type="entry name" value="KCNH_animal-type"/>
</dbReference>
<dbReference type="Gene3D" id="1.10.287.70">
    <property type="match status" value="1"/>
</dbReference>
<keyword evidence="3" id="KW-0633">Potassium transport</keyword>
<feature type="compositionally biased region" description="Low complexity" evidence="12">
    <location>
        <begin position="790"/>
        <end position="801"/>
    </location>
</feature>
<evidence type="ECO:0000256" key="13">
    <source>
        <dbReference type="SAM" id="Phobius"/>
    </source>
</evidence>
<evidence type="ECO:0000256" key="3">
    <source>
        <dbReference type="ARBA" id="ARBA00022538"/>
    </source>
</evidence>
<keyword evidence="11 15" id="KW-0407">Ion channel</keyword>
<dbReference type="AlphaFoldDB" id="A0A061RXE7"/>
<evidence type="ECO:0000256" key="2">
    <source>
        <dbReference type="ARBA" id="ARBA00022448"/>
    </source>
</evidence>
<organism evidence="15">
    <name type="scientific">Tetraselmis sp. GSL018</name>
    <dbReference type="NCBI Taxonomy" id="582737"/>
    <lineage>
        <taxon>Eukaryota</taxon>
        <taxon>Viridiplantae</taxon>
        <taxon>Chlorophyta</taxon>
        <taxon>core chlorophytes</taxon>
        <taxon>Chlorodendrophyceae</taxon>
        <taxon>Chlorodendrales</taxon>
        <taxon>Chlorodendraceae</taxon>
        <taxon>Tetraselmis</taxon>
    </lineage>
</organism>
<comment type="subcellular location">
    <subcellularLocation>
        <location evidence="1">Membrane</location>
        <topology evidence="1">Multi-pass membrane protein</topology>
    </subcellularLocation>
</comment>
<evidence type="ECO:0000256" key="4">
    <source>
        <dbReference type="ARBA" id="ARBA00022692"/>
    </source>
</evidence>
<dbReference type="PANTHER" id="PTHR10217">
    <property type="entry name" value="VOLTAGE AND LIGAND GATED POTASSIUM CHANNEL"/>
    <property type="match status" value="1"/>
</dbReference>
<gene>
    <name evidence="15" type="ORF">TSPGSL018_23284</name>
</gene>
<dbReference type="InterPro" id="IPR003938">
    <property type="entry name" value="K_chnl_volt-dep_EAG/ELK/ERG"/>
</dbReference>
<feature type="transmembrane region" description="Helical" evidence="13">
    <location>
        <begin position="408"/>
        <end position="433"/>
    </location>
</feature>
<dbReference type="InterPro" id="IPR018490">
    <property type="entry name" value="cNMP-bd_dom_sf"/>
</dbReference>
<evidence type="ECO:0000256" key="11">
    <source>
        <dbReference type="ARBA" id="ARBA00023303"/>
    </source>
</evidence>
<proteinExistence type="predicted"/>
<dbReference type="PRINTS" id="PR01463">
    <property type="entry name" value="EAGCHANLFMLY"/>
</dbReference>
<dbReference type="Gene3D" id="2.60.120.10">
    <property type="entry name" value="Jelly Rolls"/>
    <property type="match status" value="1"/>
</dbReference>
<evidence type="ECO:0000256" key="5">
    <source>
        <dbReference type="ARBA" id="ARBA00022826"/>
    </source>
</evidence>
<feature type="compositionally biased region" description="Polar residues" evidence="12">
    <location>
        <begin position="26"/>
        <end position="35"/>
    </location>
</feature>
<evidence type="ECO:0000313" key="15">
    <source>
        <dbReference type="EMBL" id="JAC75375.1"/>
    </source>
</evidence>
<feature type="domain" description="Ion transport" evidence="14">
    <location>
        <begin position="162"/>
        <end position="431"/>
    </location>
</feature>
<dbReference type="CDD" id="cd00038">
    <property type="entry name" value="CAP_ED"/>
    <property type="match status" value="1"/>
</dbReference>
<keyword evidence="8 13" id="KW-1133">Transmembrane helix</keyword>
<dbReference type="GO" id="GO:0042391">
    <property type="term" value="P:regulation of membrane potential"/>
    <property type="evidence" value="ECO:0007669"/>
    <property type="project" value="TreeGrafter"/>
</dbReference>
<keyword evidence="6" id="KW-0851">Voltage-gated channel</keyword>
<keyword evidence="7" id="KW-0630">Potassium</keyword>
<feature type="transmembrane region" description="Helical" evidence="13">
    <location>
        <begin position="265"/>
        <end position="283"/>
    </location>
</feature>
<evidence type="ECO:0000259" key="14">
    <source>
        <dbReference type="Pfam" id="PF00520"/>
    </source>
</evidence>
<feature type="transmembrane region" description="Helical" evidence="13">
    <location>
        <begin position="196"/>
        <end position="220"/>
    </location>
</feature>
<evidence type="ECO:0000256" key="12">
    <source>
        <dbReference type="SAM" id="MobiDB-lite"/>
    </source>
</evidence>
<dbReference type="InterPro" id="IPR014710">
    <property type="entry name" value="RmlC-like_jellyroll"/>
</dbReference>
<accession>A0A061RXE7</accession>
<evidence type="ECO:0000256" key="10">
    <source>
        <dbReference type="ARBA" id="ARBA00023136"/>
    </source>
</evidence>
<dbReference type="SUPFAM" id="SSF81324">
    <property type="entry name" value="Voltage-gated potassium channels"/>
    <property type="match status" value="1"/>
</dbReference>
<dbReference type="PANTHER" id="PTHR10217:SF435">
    <property type="entry name" value="POTASSIUM VOLTAGE-GATED CHANNEL PROTEIN EAG"/>
    <property type="match status" value="1"/>
</dbReference>
<sequence length="810" mass="92428">MPANLRPNSFTFGFREAASQRRKLSESSGKNTKFTAKNPLWEETLEQKSPERESLSACEFLEENDEHSVLDHSTKFFVREVEVSPSEFEGCWQDYTKISGEKAAQPLLEPDSPDFQQRSAQAGLHQNSIVKLSLPATANQDGNMCRSCMGLPIISPMDRQYSVWRWLVLSLDATYAAFVIPMTILLEPTYHGALDWLDVMSIVSMTVYVADILVGFNVAWVAVSQDLKKVLVVDPNKIVKFYLRKSFTVDLLTASPYVLEVLLEIIGLAMPLPLWCLVAAPWIRGLRIMRLIRARHLFRLDFLAKVTSRVSPAVSTLVMLMYFVAFLVNILGCLWYFIGVQNGMEDSWMTSKFLISWVEVEPGSWETAEVPLMDSGFVPKYISALYWTTTTLTTVGFGDIVPQNILEMLISIFVEFLGVVIFGLLINSLANVFMINSKEARRAQAVQDRISEADEWMLMKRVRKDIRTKVRNYFTDIWARQLSVKDERNLLEDLPYHLRAEVAMSILSESLQEAPQTLLSTLPEAIQRLIVVGMVPHTILGNHSLSHEGQPCESMWLLHSGEMMTIYRYRVTSVQRAPHFLGYLEMVQVLLEADRTKELRTLCGYRALSLCNVWEIRFSELLRLVDAFPAMRDHALLSARSYLDACVANPLPFQEFNNLYQRILVSVQQSLPTTLHQRQMAAPEWVSPAVFFEDMDLIDPSPQNLSKLRNTEIRKEVIYKLRMLLERQRMTKPEGFGKWRPWKRLSWYVTSGGWRHPTPAVDTPSSGCDLAVTNRSNSWRPSCLSPGFASSNSSRNRFSSFTEERGMLSG</sequence>
<evidence type="ECO:0000256" key="1">
    <source>
        <dbReference type="ARBA" id="ARBA00004141"/>
    </source>
</evidence>
<dbReference type="GO" id="GO:0005886">
    <property type="term" value="C:plasma membrane"/>
    <property type="evidence" value="ECO:0007669"/>
    <property type="project" value="TreeGrafter"/>
</dbReference>
<dbReference type="Pfam" id="PF00520">
    <property type="entry name" value="Ion_trans"/>
    <property type="match status" value="1"/>
</dbReference>
<name>A0A061RXE7_9CHLO</name>
<protein>
    <submittedName>
        <fullName evidence="15">Voltage-gated potassium channel</fullName>
    </submittedName>
</protein>
<dbReference type="InterPro" id="IPR000595">
    <property type="entry name" value="cNMP-bd_dom"/>
</dbReference>
<dbReference type="GO" id="GO:0034702">
    <property type="term" value="C:monoatomic ion channel complex"/>
    <property type="evidence" value="ECO:0007669"/>
    <property type="project" value="UniProtKB-KW"/>
</dbReference>
<dbReference type="Gene3D" id="1.10.287.630">
    <property type="entry name" value="Helix hairpin bin"/>
    <property type="match status" value="1"/>
</dbReference>
<keyword evidence="4 13" id="KW-0812">Transmembrane</keyword>
<reference evidence="15" key="1">
    <citation type="submission" date="2014-05" db="EMBL/GenBank/DDBJ databases">
        <title>The transcriptome of the halophilic microalga Tetraselmis sp. GSL018 isolated from the Great Salt Lake, Utah.</title>
        <authorList>
            <person name="Jinkerson R.E."/>
            <person name="D'Adamo S."/>
            <person name="Posewitz M.C."/>
        </authorList>
    </citation>
    <scope>NUCLEOTIDE SEQUENCE</scope>
    <source>
        <strain evidence="15">GSL018</strain>
    </source>
</reference>
<feature type="transmembrane region" description="Helical" evidence="13">
    <location>
        <begin position="317"/>
        <end position="338"/>
    </location>
</feature>
<dbReference type="EMBL" id="GBEZ01010285">
    <property type="protein sequence ID" value="JAC75375.1"/>
    <property type="molecule type" value="Transcribed_RNA"/>
</dbReference>
<evidence type="ECO:0000256" key="6">
    <source>
        <dbReference type="ARBA" id="ARBA00022882"/>
    </source>
</evidence>
<keyword evidence="5" id="KW-0631">Potassium channel</keyword>
<feature type="transmembrane region" description="Helical" evidence="13">
    <location>
        <begin position="163"/>
        <end position="184"/>
    </location>
</feature>
<keyword evidence="9" id="KW-0406">Ion transport</keyword>
<dbReference type="GO" id="GO:0005249">
    <property type="term" value="F:voltage-gated potassium channel activity"/>
    <property type="evidence" value="ECO:0007669"/>
    <property type="project" value="InterPro"/>
</dbReference>
<evidence type="ECO:0000256" key="8">
    <source>
        <dbReference type="ARBA" id="ARBA00022989"/>
    </source>
</evidence>
<evidence type="ECO:0000256" key="7">
    <source>
        <dbReference type="ARBA" id="ARBA00022958"/>
    </source>
</evidence>
<evidence type="ECO:0000256" key="9">
    <source>
        <dbReference type="ARBA" id="ARBA00023065"/>
    </source>
</evidence>
<dbReference type="InterPro" id="IPR005821">
    <property type="entry name" value="Ion_trans_dom"/>
</dbReference>
<feature type="region of interest" description="Disordered" evidence="12">
    <location>
        <begin position="20"/>
        <end position="49"/>
    </location>
</feature>
<keyword evidence="10 13" id="KW-0472">Membrane</keyword>